<protein>
    <submittedName>
        <fullName evidence="1">Uncharacterized protein</fullName>
    </submittedName>
</protein>
<comment type="caution">
    <text evidence="1">The sequence shown here is derived from an EMBL/GenBank/DDBJ whole genome shotgun (WGS) entry which is preliminary data.</text>
</comment>
<evidence type="ECO:0000313" key="1">
    <source>
        <dbReference type="EMBL" id="TWU49303.1"/>
    </source>
</evidence>
<name>A0A5C6EHP5_9BACT</name>
<proteinExistence type="predicted"/>
<keyword evidence="2" id="KW-1185">Reference proteome</keyword>
<evidence type="ECO:0000313" key="2">
    <source>
        <dbReference type="Proteomes" id="UP000317977"/>
    </source>
</evidence>
<gene>
    <name evidence="1" type="ORF">Poly59_39170</name>
</gene>
<reference evidence="1 2" key="1">
    <citation type="submission" date="2019-02" db="EMBL/GenBank/DDBJ databases">
        <title>Deep-cultivation of Planctomycetes and their phenomic and genomic characterization uncovers novel biology.</title>
        <authorList>
            <person name="Wiegand S."/>
            <person name="Jogler M."/>
            <person name="Boedeker C."/>
            <person name="Pinto D."/>
            <person name="Vollmers J."/>
            <person name="Rivas-Marin E."/>
            <person name="Kohn T."/>
            <person name="Peeters S.H."/>
            <person name="Heuer A."/>
            <person name="Rast P."/>
            <person name="Oberbeckmann S."/>
            <person name="Bunk B."/>
            <person name="Jeske O."/>
            <person name="Meyerdierks A."/>
            <person name="Storesund J.E."/>
            <person name="Kallscheuer N."/>
            <person name="Luecker S."/>
            <person name="Lage O.M."/>
            <person name="Pohl T."/>
            <person name="Merkel B.J."/>
            <person name="Hornburger P."/>
            <person name="Mueller R.-W."/>
            <person name="Bruemmer F."/>
            <person name="Labrenz M."/>
            <person name="Spormann A.M."/>
            <person name="Op Den Camp H."/>
            <person name="Overmann J."/>
            <person name="Amann R."/>
            <person name="Jetten M.S.M."/>
            <person name="Mascher T."/>
            <person name="Medema M.H."/>
            <person name="Devos D.P."/>
            <person name="Kaster A.-K."/>
            <person name="Ovreas L."/>
            <person name="Rohde M."/>
            <person name="Galperin M.Y."/>
            <person name="Jogler C."/>
        </authorList>
    </citation>
    <scope>NUCLEOTIDE SEQUENCE [LARGE SCALE GENOMIC DNA]</scope>
    <source>
        <strain evidence="1 2">Poly59</strain>
    </source>
</reference>
<dbReference type="Proteomes" id="UP000317977">
    <property type="component" value="Unassembled WGS sequence"/>
</dbReference>
<dbReference type="AlphaFoldDB" id="A0A5C6EHP5"/>
<dbReference type="EMBL" id="SJPX01000004">
    <property type="protein sequence ID" value="TWU49303.1"/>
    <property type="molecule type" value="Genomic_DNA"/>
</dbReference>
<accession>A0A5C6EHP5</accession>
<organism evidence="1 2">
    <name type="scientific">Rubripirellula reticaptiva</name>
    <dbReference type="NCBI Taxonomy" id="2528013"/>
    <lineage>
        <taxon>Bacteria</taxon>
        <taxon>Pseudomonadati</taxon>
        <taxon>Planctomycetota</taxon>
        <taxon>Planctomycetia</taxon>
        <taxon>Pirellulales</taxon>
        <taxon>Pirellulaceae</taxon>
        <taxon>Rubripirellula</taxon>
    </lineage>
</organism>
<sequence length="115" mass="12557">MLLGPCGPPLFLQCLLPLLSGPCADLCSAHVWTTLPPPLLRGVTMEEKQVTKRKWAGTLFVPTHMNGSLSGPLRNHRTTILLTNRFRIQPQTFVPAVSTSSISASFIIDTWDGST</sequence>